<dbReference type="InterPro" id="IPR036398">
    <property type="entry name" value="CA_dom_sf"/>
</dbReference>
<evidence type="ECO:0000256" key="3">
    <source>
        <dbReference type="ARBA" id="ARBA00022833"/>
    </source>
</evidence>
<dbReference type="OrthoDB" id="429145at2759"/>
<comment type="cofactor">
    <cofactor evidence="4">
        <name>Zn(2+)</name>
        <dbReference type="ChEBI" id="CHEBI:29105"/>
    </cofactor>
</comment>
<dbReference type="InterPro" id="IPR018338">
    <property type="entry name" value="Carbonic_anhydrase_a-class_CS"/>
</dbReference>
<keyword evidence="7" id="KW-1185">Reference proteome</keyword>
<dbReference type="SUPFAM" id="SSF51069">
    <property type="entry name" value="Carbonic anhydrase"/>
    <property type="match status" value="1"/>
</dbReference>
<dbReference type="GO" id="GO:0008270">
    <property type="term" value="F:zinc ion binding"/>
    <property type="evidence" value="ECO:0007669"/>
    <property type="project" value="UniProtKB-UniRule"/>
</dbReference>
<dbReference type="GO" id="GO:0004089">
    <property type="term" value="F:carbonate dehydratase activity"/>
    <property type="evidence" value="ECO:0007669"/>
    <property type="project" value="UniProtKB-UniRule"/>
</dbReference>
<gene>
    <name evidence="6" type="ORF">FF38_11653</name>
</gene>
<dbReference type="OMA" id="HWGEDNC"/>
<feature type="chain" id="PRO_5025075869" description="Carbonic anhydrase" evidence="4">
    <location>
        <begin position="22"/>
        <end position="281"/>
    </location>
</feature>
<comment type="caution">
    <text evidence="6">The sequence shown here is derived from an EMBL/GenBank/DDBJ whole genome shotgun (WGS) entry which is preliminary data.</text>
</comment>
<dbReference type="Gene3D" id="3.10.200.10">
    <property type="entry name" value="Alpha carbonic anhydrase"/>
    <property type="match status" value="1"/>
</dbReference>
<organism evidence="6 7">
    <name type="scientific">Lucilia cuprina</name>
    <name type="common">Green bottle fly</name>
    <name type="synonym">Australian sheep blowfly</name>
    <dbReference type="NCBI Taxonomy" id="7375"/>
    <lineage>
        <taxon>Eukaryota</taxon>
        <taxon>Metazoa</taxon>
        <taxon>Ecdysozoa</taxon>
        <taxon>Arthropoda</taxon>
        <taxon>Hexapoda</taxon>
        <taxon>Insecta</taxon>
        <taxon>Pterygota</taxon>
        <taxon>Neoptera</taxon>
        <taxon>Endopterygota</taxon>
        <taxon>Diptera</taxon>
        <taxon>Brachycera</taxon>
        <taxon>Muscomorpha</taxon>
        <taxon>Oestroidea</taxon>
        <taxon>Calliphoridae</taxon>
        <taxon>Luciliinae</taxon>
        <taxon>Lucilia</taxon>
    </lineage>
</organism>
<accession>A0A0L0CEQ7</accession>
<keyword evidence="4" id="KW-0456">Lyase</keyword>
<feature type="domain" description="Alpha-carbonic anhydrase" evidence="5">
    <location>
        <begin position="20"/>
        <end position="277"/>
    </location>
</feature>
<comment type="similarity">
    <text evidence="1 4">Belongs to the alpha-carbonic anhydrase family.</text>
</comment>
<comment type="function">
    <text evidence="4">Reversible hydration of carbon dioxide.</text>
</comment>
<protein>
    <recommendedName>
        <fullName evidence="4">Carbonic anhydrase</fullName>
        <ecNumber evidence="4">4.2.1.1</ecNumber>
    </recommendedName>
</protein>
<comment type="catalytic activity">
    <reaction evidence="4">
        <text>hydrogencarbonate + H(+) = CO2 + H2O</text>
        <dbReference type="Rhea" id="RHEA:10748"/>
        <dbReference type="ChEBI" id="CHEBI:15377"/>
        <dbReference type="ChEBI" id="CHEBI:15378"/>
        <dbReference type="ChEBI" id="CHEBI:16526"/>
        <dbReference type="ChEBI" id="CHEBI:17544"/>
        <dbReference type="EC" id="4.2.1.1"/>
    </reaction>
</comment>
<dbReference type="EMBL" id="JRES01000501">
    <property type="protein sequence ID" value="KNC30740.1"/>
    <property type="molecule type" value="Genomic_DNA"/>
</dbReference>
<evidence type="ECO:0000313" key="6">
    <source>
        <dbReference type="EMBL" id="KNC30740.1"/>
    </source>
</evidence>
<dbReference type="EC" id="4.2.1.1" evidence="4"/>
<evidence type="ECO:0000256" key="1">
    <source>
        <dbReference type="ARBA" id="ARBA00010718"/>
    </source>
</evidence>
<dbReference type="AlphaFoldDB" id="A0A0L0CEQ7"/>
<dbReference type="PROSITE" id="PS51144">
    <property type="entry name" value="ALPHA_CA_2"/>
    <property type="match status" value="1"/>
</dbReference>
<dbReference type="PANTHER" id="PTHR18952:SF137">
    <property type="entry name" value="CARBONIC ANHYDRASE"/>
    <property type="match status" value="1"/>
</dbReference>
<evidence type="ECO:0000256" key="4">
    <source>
        <dbReference type="RuleBase" id="RU367011"/>
    </source>
</evidence>
<dbReference type="STRING" id="7375.A0A0L0CEQ7"/>
<dbReference type="CDD" id="cd00326">
    <property type="entry name" value="alpha_CA"/>
    <property type="match status" value="1"/>
</dbReference>
<name>A0A0L0CEQ7_LUCCU</name>
<keyword evidence="3 4" id="KW-0862">Zinc</keyword>
<evidence type="ECO:0000256" key="2">
    <source>
        <dbReference type="ARBA" id="ARBA00022723"/>
    </source>
</evidence>
<dbReference type="InterPro" id="IPR001148">
    <property type="entry name" value="CA_dom"/>
</dbReference>
<dbReference type="SMART" id="SM01057">
    <property type="entry name" value="Carb_anhydrase"/>
    <property type="match status" value="1"/>
</dbReference>
<keyword evidence="2 4" id="KW-0479">Metal-binding</keyword>
<proteinExistence type="inferred from homology"/>
<evidence type="ECO:0000259" key="5">
    <source>
        <dbReference type="PROSITE" id="PS51144"/>
    </source>
</evidence>
<evidence type="ECO:0000313" key="7">
    <source>
        <dbReference type="Proteomes" id="UP000037069"/>
    </source>
</evidence>
<dbReference type="GO" id="GO:0005737">
    <property type="term" value="C:cytoplasm"/>
    <property type="evidence" value="ECO:0007669"/>
    <property type="project" value="TreeGrafter"/>
</dbReference>
<sequence length="281" mass="31910">MQLLMKVLLLVVLIGLFKANAYEHSNQAVWYDVDDECSLDRQSPIELNYHDAHESSGIHPITFNNYNIPYITPSQIKNNGHSADLQFSKSNVATISGGPLHNDIYVAESLHFHWGSGDNHGSEHVVGYLRYSMEMHIVHRNMKYPTVAEAVNHRDGLAVLGVFYNVEPTANNFEGLTKIDQALGAIQQYNSSTLVNNLILDKLFDDIDRDEFFTYKGSLTTPPCSRAVTWIVFPEPIDISTQQIQGFRSLYDSRGEPLLNNYRFLQAKGTRQVFFRPNNEL</sequence>
<dbReference type="Pfam" id="PF00194">
    <property type="entry name" value="Carb_anhydrase"/>
    <property type="match status" value="1"/>
</dbReference>
<reference evidence="6 7" key="1">
    <citation type="journal article" date="2015" name="Nat. Commun.">
        <title>Lucilia cuprina genome unlocks parasitic fly biology to underpin future interventions.</title>
        <authorList>
            <person name="Anstead C.A."/>
            <person name="Korhonen P.K."/>
            <person name="Young N.D."/>
            <person name="Hall R.S."/>
            <person name="Jex A.R."/>
            <person name="Murali S.C."/>
            <person name="Hughes D.S."/>
            <person name="Lee S.F."/>
            <person name="Perry T."/>
            <person name="Stroehlein A.J."/>
            <person name="Ansell B.R."/>
            <person name="Breugelmans B."/>
            <person name="Hofmann A."/>
            <person name="Qu J."/>
            <person name="Dugan S."/>
            <person name="Lee S.L."/>
            <person name="Chao H."/>
            <person name="Dinh H."/>
            <person name="Han Y."/>
            <person name="Doddapaneni H.V."/>
            <person name="Worley K.C."/>
            <person name="Muzny D.M."/>
            <person name="Ioannidis P."/>
            <person name="Waterhouse R.M."/>
            <person name="Zdobnov E.M."/>
            <person name="James P.J."/>
            <person name="Bagnall N.H."/>
            <person name="Kotze A.C."/>
            <person name="Gibbs R.A."/>
            <person name="Richards S."/>
            <person name="Batterham P."/>
            <person name="Gasser R.B."/>
        </authorList>
    </citation>
    <scope>NUCLEOTIDE SEQUENCE [LARGE SCALE GENOMIC DNA]</scope>
    <source>
        <strain evidence="6 7">LS</strain>
        <tissue evidence="6">Full body</tissue>
    </source>
</reference>
<feature type="signal peptide" evidence="4">
    <location>
        <begin position="1"/>
        <end position="21"/>
    </location>
</feature>
<dbReference type="Proteomes" id="UP000037069">
    <property type="component" value="Unassembled WGS sequence"/>
</dbReference>
<keyword evidence="4" id="KW-0732">Signal</keyword>
<dbReference type="InterPro" id="IPR023561">
    <property type="entry name" value="Carbonic_anhydrase_a-class"/>
</dbReference>
<dbReference type="PANTHER" id="PTHR18952">
    <property type="entry name" value="CARBONIC ANHYDRASE"/>
    <property type="match status" value="1"/>
</dbReference>
<dbReference type="PROSITE" id="PS00162">
    <property type="entry name" value="ALPHA_CA_1"/>
    <property type="match status" value="1"/>
</dbReference>